<dbReference type="Pfam" id="PF17657">
    <property type="entry name" value="DNA_pol3_finger"/>
    <property type="match status" value="1"/>
</dbReference>
<dbReference type="GO" id="GO:0006261">
    <property type="term" value="P:DNA-templated DNA replication"/>
    <property type="evidence" value="ECO:0007669"/>
    <property type="project" value="UniProtKB-UniRule"/>
</dbReference>
<dbReference type="InterPro" id="IPR003141">
    <property type="entry name" value="Pol/His_phosphatase_N"/>
</dbReference>
<dbReference type="PANTHER" id="PTHR32294:SF5">
    <property type="entry name" value="DNA POLYMERASE III POLC-TYPE"/>
    <property type="match status" value="1"/>
</dbReference>
<dbReference type="Gene3D" id="6.10.140.1510">
    <property type="match status" value="1"/>
</dbReference>
<evidence type="ECO:0000259" key="13">
    <source>
        <dbReference type="SMART" id="SM00479"/>
    </source>
</evidence>
<dbReference type="InterPro" id="IPR040982">
    <property type="entry name" value="DNA_pol3_finger"/>
</dbReference>
<dbReference type="GO" id="GO:0005737">
    <property type="term" value="C:cytoplasm"/>
    <property type="evidence" value="ECO:0007669"/>
    <property type="project" value="UniProtKB-SubCell"/>
</dbReference>
<evidence type="ECO:0000259" key="14">
    <source>
        <dbReference type="SMART" id="SM00481"/>
    </source>
</evidence>
<evidence type="ECO:0000256" key="7">
    <source>
        <dbReference type="ARBA" id="ARBA00022801"/>
    </source>
</evidence>
<keyword evidence="7 11" id="KW-0378">Hydrolase</keyword>
<evidence type="ECO:0000256" key="10">
    <source>
        <dbReference type="ARBA" id="ARBA00049244"/>
    </source>
</evidence>
<keyword evidence="4 11" id="KW-0548">Nucleotidyltransferase</keyword>
<sequence>MDQMGFYEVFPNMNAESDLSNALSDATVTKVSTGRSKDDIRIYVTFNTLIPKRRIWNLEKSIKKQFFSNNGVSIRILEDFDLSSQYTPKNLIQSYNDSILEELEARSALLFNIYKKADLEITEDGNVKVVIEDTVIGREKEHELFDLLHNILCNRCHMDGSIFFEYKEPVKSKYLENAEREIEQRIASINAKTAATEEAEEQPAEEKPETKSDAKAKDKDKKNDNPEPEKKFVRPLTKSDDPDIIMGSEIAEDATPMEDINGELLGSIVIKGQLNALEFRETKKGGYFGTGTMTDFTDSISVKFWFSDADQGRELESKLKVGGFYKIQGKLDEDTFSKELTVGRITCIQKIKDFRVTRQDTAVEKRVELHCHTKMSEFDGVSEITSIISRAKDWGHKALAITDHGVVQAFCDADHMKGLGDFKVIYGCEIYLVDDTKRPVVNDRGQSLHDEYVVFDIETTGFNPKNCKIIEIGAVKIKDGEIVDRFSEFINPQVPIPYRITELTSINDEMVIDAPTIDVILPKFMEFCEGSILVAHNAGFDTGFIKYNCKKLGLSYDYTHVDTVEVARYLHPNNAKFNLDAVCKLENVVNEHHHRAVADAEVTAKIFEKFIVKLEAEGINNLTDLNEKAKPGHEQIKKMRAHHCIVLAKNDLGRINLYRLVSESHLKYYSRYPRVPKSLLAECREGLIIGSACEAGELYDAIVDDRDESEIARIVNFYDYLEIQPVGNNEFMIRSPKPKYERFNSVKDLQEVNKQIVALGEEFKKPVVATCDVHFLDPQDEVYRRIIMANKGFDDADQQAPLYLHSTDEMLDEFSYLGLAKAHEVVIENTNMIADMCEYIHPVRPDKCPPVIEHSEEDLRRICETRAHEVYGPELPEIVSARLERELNSIIGNGYSVMYIIAQKLVWKSNEDGYLVGSRGSVGSSFAATMAGITEVNPLPPHYRCPNCFYVDFDGPEVQEIVNQGLSGVDMPDKICPKCGKPLAKDGFDIPFETFLGFKGDKEPDIDLNFSNEYQSKAHKYTEVIFGEGQTFKAGTVSTLADKNAVGYVLKYFDKRDIRKRRAENERIAKGIEGVKSTTGQHPGGVVVLPNGEDIYSFTPVQHPANKDTDIVTTHFDYHKIDANLLKLDILGHLDPTMIKRLEDLTGIDATTIPFDDKGVMSLFQSTEALGITPDDIMGTPLGTLGIPEFGTDFAMQMLVEAKPKYFTDLVRIAGLAHGTDVWLGNAQDLILSGTATITEAICTRDDIMVYLIHKGLDPAESFTIMERVRKGIVAKGKCDEWPTYKEHMQEHGVPDWYIESCEKIKYMFPKAHAAAYVMMAWRVAYCKINYPLAYYAAFFSIRAGGFDYEKCCQGKARCEQEIKNLKAQSDLSATDKDVLIALRLVQEMYARGFDFLPMDLYQSDSRYFKIVDGKILPPFNSLPGMGDKAAEQLQIAASQGKFLSLDDIKDRGKVSQTIIEKMVELGVVKDLPQSNQLSIFDFT</sequence>
<dbReference type="Pfam" id="PF14480">
    <property type="entry name" value="DNA_pol3_a_NI"/>
    <property type="match status" value="1"/>
</dbReference>
<comment type="similarity">
    <text evidence="11">Belongs to the DNA polymerase type-C family. PolC subfamily.</text>
</comment>
<feature type="region of interest" description="Disordered" evidence="12">
    <location>
        <begin position="192"/>
        <end position="243"/>
    </location>
</feature>
<keyword evidence="2 11" id="KW-0963">Cytoplasm</keyword>
<dbReference type="InterPro" id="IPR012340">
    <property type="entry name" value="NA-bd_OB-fold"/>
</dbReference>
<dbReference type="InterPro" id="IPR036397">
    <property type="entry name" value="RNaseH_sf"/>
</dbReference>
<dbReference type="EC" id="2.7.7.7" evidence="11"/>
<dbReference type="Gene3D" id="2.40.50.140">
    <property type="entry name" value="Nucleic acid-binding proteins"/>
    <property type="match status" value="1"/>
</dbReference>
<evidence type="ECO:0000256" key="1">
    <source>
        <dbReference type="ARBA" id="ARBA00003452"/>
    </source>
</evidence>
<evidence type="ECO:0000256" key="5">
    <source>
        <dbReference type="ARBA" id="ARBA00022705"/>
    </source>
</evidence>
<dbReference type="InterPro" id="IPR011708">
    <property type="entry name" value="DNA_pol3_alpha_NTPase_dom"/>
</dbReference>
<keyword evidence="5 11" id="KW-0235">DNA replication</keyword>
<evidence type="ECO:0000256" key="4">
    <source>
        <dbReference type="ARBA" id="ARBA00022695"/>
    </source>
</evidence>
<comment type="catalytic activity">
    <reaction evidence="10 11">
        <text>DNA(n) + a 2'-deoxyribonucleoside 5'-triphosphate = DNA(n+1) + diphosphate</text>
        <dbReference type="Rhea" id="RHEA:22508"/>
        <dbReference type="Rhea" id="RHEA-COMP:17339"/>
        <dbReference type="Rhea" id="RHEA-COMP:17340"/>
        <dbReference type="ChEBI" id="CHEBI:33019"/>
        <dbReference type="ChEBI" id="CHEBI:61560"/>
        <dbReference type="ChEBI" id="CHEBI:173112"/>
        <dbReference type="EC" id="2.7.7.7"/>
    </reaction>
</comment>
<dbReference type="Pfam" id="PF14579">
    <property type="entry name" value="HHH_6"/>
    <property type="match status" value="1"/>
</dbReference>
<dbReference type="GO" id="GO:0008408">
    <property type="term" value="F:3'-5' exonuclease activity"/>
    <property type="evidence" value="ECO:0007669"/>
    <property type="project" value="UniProtKB-UniRule"/>
</dbReference>
<dbReference type="Gene3D" id="1.10.150.700">
    <property type="entry name" value="PolC, middle finger domain"/>
    <property type="match status" value="1"/>
</dbReference>
<dbReference type="InterPro" id="IPR029460">
    <property type="entry name" value="DNAPol_HHH"/>
</dbReference>
<dbReference type="CDD" id="cd07435">
    <property type="entry name" value="PHP_PolIIIA_POLC"/>
    <property type="match status" value="1"/>
</dbReference>
<dbReference type="NCBIfam" id="TIGR00573">
    <property type="entry name" value="dnaq"/>
    <property type="match status" value="1"/>
</dbReference>
<evidence type="ECO:0000256" key="6">
    <source>
        <dbReference type="ARBA" id="ARBA00022722"/>
    </source>
</evidence>
<keyword evidence="6 11" id="KW-0540">Nuclease</keyword>
<dbReference type="Pfam" id="PF00929">
    <property type="entry name" value="RNase_T"/>
    <property type="match status" value="1"/>
</dbReference>
<comment type="subcellular location">
    <subcellularLocation>
        <location evidence="11">Cytoplasm</location>
    </subcellularLocation>
</comment>
<reference evidence="15 16" key="1">
    <citation type="submission" date="2016-10" db="EMBL/GenBank/DDBJ databases">
        <authorList>
            <person name="de Groot N.N."/>
        </authorList>
    </citation>
    <scope>NUCLEOTIDE SEQUENCE [LARGE SCALE GENOMIC DNA]</scope>
    <source>
        <strain evidence="15 16">DSM 10317</strain>
    </source>
</reference>
<dbReference type="PANTHER" id="PTHR32294">
    <property type="entry name" value="DNA POLYMERASE III SUBUNIT ALPHA"/>
    <property type="match status" value="1"/>
</dbReference>
<organism evidence="15 16">
    <name type="scientific">Pseudobutyrivibrio xylanivorans</name>
    <dbReference type="NCBI Taxonomy" id="185007"/>
    <lineage>
        <taxon>Bacteria</taxon>
        <taxon>Bacillati</taxon>
        <taxon>Bacillota</taxon>
        <taxon>Clostridia</taxon>
        <taxon>Lachnospirales</taxon>
        <taxon>Lachnospiraceae</taxon>
        <taxon>Pseudobutyrivibrio</taxon>
    </lineage>
</organism>
<dbReference type="Gene3D" id="3.30.1900.20">
    <property type="match status" value="2"/>
</dbReference>
<dbReference type="Pfam" id="PF07733">
    <property type="entry name" value="DNA_pol3_alpha"/>
    <property type="match status" value="2"/>
</dbReference>
<evidence type="ECO:0000256" key="12">
    <source>
        <dbReference type="SAM" id="MobiDB-lite"/>
    </source>
</evidence>
<dbReference type="SUPFAM" id="SSF53098">
    <property type="entry name" value="Ribonuclease H-like"/>
    <property type="match status" value="1"/>
</dbReference>
<protein>
    <recommendedName>
        <fullName evidence="11">DNA polymerase III PolC-type</fullName>
        <shortName evidence="11">PolIII</shortName>
        <ecNumber evidence="11">2.7.7.7</ecNumber>
    </recommendedName>
</protein>
<dbReference type="CDD" id="cd04484">
    <property type="entry name" value="polC_OBF"/>
    <property type="match status" value="1"/>
</dbReference>
<evidence type="ECO:0000313" key="16">
    <source>
        <dbReference type="Proteomes" id="UP000199428"/>
    </source>
</evidence>
<dbReference type="InterPro" id="IPR028112">
    <property type="entry name" value="DNA_PolC-type_N_I"/>
</dbReference>
<comment type="function">
    <text evidence="1 11">Required for replicative DNA synthesis. This DNA polymerase also exhibits 3' to 5' exonuclease activity.</text>
</comment>
<dbReference type="NCBIfam" id="TIGR01405">
    <property type="entry name" value="polC_Gram_pos"/>
    <property type="match status" value="1"/>
</dbReference>
<dbReference type="FunFam" id="3.30.420.10:FF:000045">
    <property type="entry name" value="3'-5' exonuclease DinG"/>
    <property type="match status" value="1"/>
</dbReference>
<dbReference type="Gene3D" id="1.10.150.870">
    <property type="match status" value="1"/>
</dbReference>
<evidence type="ECO:0000256" key="3">
    <source>
        <dbReference type="ARBA" id="ARBA00022679"/>
    </source>
</evidence>
<evidence type="ECO:0000256" key="11">
    <source>
        <dbReference type="HAMAP-Rule" id="MF_00356"/>
    </source>
</evidence>
<dbReference type="CDD" id="cd06127">
    <property type="entry name" value="DEDDh"/>
    <property type="match status" value="1"/>
</dbReference>
<dbReference type="RefSeq" id="WP_090162142.1">
    <property type="nucleotide sequence ID" value="NZ_FMWK01000005.1"/>
</dbReference>
<dbReference type="Gene3D" id="3.30.420.10">
    <property type="entry name" value="Ribonuclease H-like superfamily/Ribonuclease H"/>
    <property type="match status" value="1"/>
</dbReference>
<dbReference type="HAMAP" id="MF_00356">
    <property type="entry name" value="DNApol_PolC"/>
    <property type="match status" value="1"/>
</dbReference>
<dbReference type="EMBL" id="FMWK01000005">
    <property type="protein sequence ID" value="SCZ78405.1"/>
    <property type="molecule type" value="Genomic_DNA"/>
</dbReference>
<dbReference type="SMART" id="SM00479">
    <property type="entry name" value="EXOIII"/>
    <property type="match status" value="1"/>
</dbReference>
<dbReference type="InterPro" id="IPR004805">
    <property type="entry name" value="DnaE2/DnaE/PolC"/>
</dbReference>
<proteinExistence type="inferred from homology"/>
<feature type="domain" description="Polymerase/histidinol phosphatase N-terminal" evidence="14">
    <location>
        <begin position="367"/>
        <end position="434"/>
    </location>
</feature>
<evidence type="ECO:0000256" key="9">
    <source>
        <dbReference type="ARBA" id="ARBA00022932"/>
    </source>
</evidence>
<evidence type="ECO:0000256" key="8">
    <source>
        <dbReference type="ARBA" id="ARBA00022839"/>
    </source>
</evidence>
<feature type="domain" description="Exonuclease" evidence="13">
    <location>
        <begin position="451"/>
        <end position="616"/>
    </location>
</feature>
<dbReference type="InterPro" id="IPR006054">
    <property type="entry name" value="DnaQ"/>
</dbReference>
<dbReference type="Proteomes" id="UP000199428">
    <property type="component" value="Unassembled WGS sequence"/>
</dbReference>
<feature type="compositionally biased region" description="Basic and acidic residues" evidence="12">
    <location>
        <begin position="204"/>
        <end position="241"/>
    </location>
</feature>
<dbReference type="SMART" id="SM00481">
    <property type="entry name" value="POLIIIAc"/>
    <property type="match status" value="1"/>
</dbReference>
<keyword evidence="9 11" id="KW-0239">DNA-directed DNA polymerase</keyword>
<keyword evidence="3 11" id="KW-0808">Transferase</keyword>
<dbReference type="Pfam" id="PF02811">
    <property type="entry name" value="PHP"/>
    <property type="match status" value="1"/>
</dbReference>
<dbReference type="InterPro" id="IPR013520">
    <property type="entry name" value="Ribonucl_H"/>
</dbReference>
<dbReference type="Gene3D" id="3.20.20.140">
    <property type="entry name" value="Metal-dependent hydrolases"/>
    <property type="match status" value="1"/>
</dbReference>
<dbReference type="InterPro" id="IPR012337">
    <property type="entry name" value="RNaseH-like_sf"/>
</dbReference>
<evidence type="ECO:0000256" key="2">
    <source>
        <dbReference type="ARBA" id="ARBA00022490"/>
    </source>
</evidence>
<dbReference type="NCBIfam" id="NF001688">
    <property type="entry name" value="PRK00448.1"/>
    <property type="match status" value="1"/>
</dbReference>
<keyword evidence="8 11" id="KW-0269">Exonuclease</keyword>
<dbReference type="InterPro" id="IPR004013">
    <property type="entry name" value="PHP_dom"/>
</dbReference>
<dbReference type="InterPro" id="IPR044923">
    <property type="entry name" value="PolC_middle_finger_sf"/>
</dbReference>
<gene>
    <name evidence="11" type="primary">polC</name>
    <name evidence="15" type="ORF">SAMN02910350_01248</name>
</gene>
<dbReference type="GO" id="GO:0003677">
    <property type="term" value="F:DNA binding"/>
    <property type="evidence" value="ECO:0007669"/>
    <property type="project" value="UniProtKB-UniRule"/>
</dbReference>
<dbReference type="InterPro" id="IPR006308">
    <property type="entry name" value="Pol_III_a_PolC-type_gram_pos"/>
</dbReference>
<name>A0A1G5RWA5_PSEXY</name>
<accession>A0A1G5RWA5</accession>
<dbReference type="GO" id="GO:0003887">
    <property type="term" value="F:DNA-directed DNA polymerase activity"/>
    <property type="evidence" value="ECO:0007669"/>
    <property type="project" value="UniProtKB-UniRule"/>
</dbReference>
<evidence type="ECO:0000313" key="15">
    <source>
        <dbReference type="EMBL" id="SCZ78405.1"/>
    </source>
</evidence>